<comment type="caution">
    <text evidence="1">The sequence shown here is derived from an EMBL/GenBank/DDBJ whole genome shotgun (WGS) entry which is preliminary data.</text>
</comment>
<dbReference type="EMBL" id="NBYY01000037">
    <property type="protein sequence ID" value="PCS21218.1"/>
    <property type="molecule type" value="Genomic_DNA"/>
</dbReference>
<organism evidence="1 2">
    <name type="scientific">Candidatus Enterovibrio escicola</name>
    <dbReference type="NCBI Taxonomy" id="1927127"/>
    <lineage>
        <taxon>Bacteria</taxon>
        <taxon>Pseudomonadati</taxon>
        <taxon>Pseudomonadota</taxon>
        <taxon>Gammaproteobacteria</taxon>
        <taxon>Vibrionales</taxon>
        <taxon>Vibrionaceae</taxon>
        <taxon>Enterovibrio</taxon>
    </lineage>
</organism>
<proteinExistence type="predicted"/>
<reference evidence="2" key="1">
    <citation type="submission" date="2017-04" db="EMBL/GenBank/DDBJ databases">
        <title>Genome evolution of the luminous symbionts of deep sea anglerfish.</title>
        <authorList>
            <person name="Hendry T.A."/>
        </authorList>
    </citation>
    <scope>NUCLEOTIDE SEQUENCE [LARGE SCALE GENOMIC DNA]</scope>
</reference>
<accession>A0A2A5SZD1</accession>
<dbReference type="Proteomes" id="UP000219020">
    <property type="component" value="Unassembled WGS sequence"/>
</dbReference>
<evidence type="ECO:0000313" key="2">
    <source>
        <dbReference type="Proteomes" id="UP000219020"/>
    </source>
</evidence>
<sequence length="68" mass="7940">MTTKDLSKFESNRRYATLVAIAVEARATLIDQIVDLHDRFINQIFNKAKRTQTEKLQQSSKDIHHQLN</sequence>
<evidence type="ECO:0000313" key="1">
    <source>
        <dbReference type="EMBL" id="PCS21218.1"/>
    </source>
</evidence>
<gene>
    <name evidence="1" type="ORF">BTN49_3228</name>
</gene>
<name>A0A2A5SZD1_9GAMM</name>
<dbReference type="AlphaFoldDB" id="A0A2A5SZD1"/>
<protein>
    <submittedName>
        <fullName evidence="1">Mobile element protein</fullName>
    </submittedName>
</protein>
<keyword evidence="2" id="KW-1185">Reference proteome</keyword>